<dbReference type="InterPro" id="IPR029787">
    <property type="entry name" value="Nucleotide_cyclase"/>
</dbReference>
<keyword evidence="6" id="KW-1185">Reference proteome</keyword>
<accession>A0A5C1QNY3</accession>
<dbReference type="InterPro" id="IPR011110">
    <property type="entry name" value="Reg_prop"/>
</dbReference>
<feature type="transmembrane region" description="Helical" evidence="3">
    <location>
        <begin position="816"/>
        <end position="835"/>
    </location>
</feature>
<dbReference type="PANTHER" id="PTHR45138">
    <property type="entry name" value="REGULATORY COMPONENTS OF SENSORY TRANSDUCTION SYSTEM"/>
    <property type="match status" value="1"/>
</dbReference>
<dbReference type="NCBIfam" id="TIGR00254">
    <property type="entry name" value="GGDEF"/>
    <property type="match status" value="1"/>
</dbReference>
<dbReference type="Pfam" id="PF00990">
    <property type="entry name" value="GGDEF"/>
    <property type="match status" value="1"/>
</dbReference>
<gene>
    <name evidence="5" type="ORF">EXM22_15815</name>
</gene>
<dbReference type="InterPro" id="IPR043128">
    <property type="entry name" value="Rev_trsase/Diguanyl_cyclase"/>
</dbReference>
<name>A0A5C1QNY3_9SPIO</name>
<keyword evidence="3" id="KW-0472">Membrane</keyword>
<evidence type="ECO:0000256" key="1">
    <source>
        <dbReference type="ARBA" id="ARBA00012528"/>
    </source>
</evidence>
<dbReference type="InterPro" id="IPR013783">
    <property type="entry name" value="Ig-like_fold"/>
</dbReference>
<evidence type="ECO:0000313" key="5">
    <source>
        <dbReference type="EMBL" id="QEN09371.1"/>
    </source>
</evidence>
<feature type="transmembrane region" description="Helical" evidence="3">
    <location>
        <begin position="29"/>
        <end position="50"/>
    </location>
</feature>
<evidence type="ECO:0000259" key="4">
    <source>
        <dbReference type="PROSITE" id="PS50887"/>
    </source>
</evidence>
<dbReference type="InterPro" id="IPR011123">
    <property type="entry name" value="Y_Y_Y"/>
</dbReference>
<dbReference type="Gene3D" id="2.130.10.10">
    <property type="entry name" value="YVTN repeat-like/Quinoprotein amine dehydrogenase"/>
    <property type="match status" value="5"/>
</dbReference>
<dbReference type="CDD" id="cd01949">
    <property type="entry name" value="GGDEF"/>
    <property type="match status" value="1"/>
</dbReference>
<dbReference type="EMBL" id="CP036150">
    <property type="protein sequence ID" value="QEN09371.1"/>
    <property type="molecule type" value="Genomic_DNA"/>
</dbReference>
<reference evidence="5 6" key="1">
    <citation type="submission" date="2019-02" db="EMBL/GenBank/DDBJ databases">
        <title>Complete Genome Sequence and Methylome Analysis of free living Spirochaetas.</title>
        <authorList>
            <person name="Fomenkov A."/>
            <person name="Dubinina G."/>
            <person name="Leshcheva N."/>
            <person name="Mikheeva N."/>
            <person name="Grabovich M."/>
            <person name="Vincze T."/>
            <person name="Roberts R.J."/>
        </authorList>
    </citation>
    <scope>NUCLEOTIDE SEQUENCE [LARGE SCALE GENOMIC DNA]</scope>
    <source>
        <strain evidence="5 6">K2</strain>
    </source>
</reference>
<dbReference type="SUPFAM" id="SSF63829">
    <property type="entry name" value="Calcium-dependent phosphotriesterase"/>
    <property type="match status" value="3"/>
</dbReference>
<evidence type="ECO:0000256" key="2">
    <source>
        <dbReference type="ARBA" id="ARBA00034247"/>
    </source>
</evidence>
<comment type="catalytic activity">
    <reaction evidence="2">
        <text>2 GTP = 3',3'-c-di-GMP + 2 diphosphate</text>
        <dbReference type="Rhea" id="RHEA:24898"/>
        <dbReference type="ChEBI" id="CHEBI:33019"/>
        <dbReference type="ChEBI" id="CHEBI:37565"/>
        <dbReference type="ChEBI" id="CHEBI:58805"/>
        <dbReference type="EC" id="2.7.7.65"/>
    </reaction>
</comment>
<organism evidence="5 6">
    <name type="scientific">Oceanispirochaeta crateris</name>
    <dbReference type="NCBI Taxonomy" id="2518645"/>
    <lineage>
        <taxon>Bacteria</taxon>
        <taxon>Pseudomonadati</taxon>
        <taxon>Spirochaetota</taxon>
        <taxon>Spirochaetia</taxon>
        <taxon>Spirochaetales</taxon>
        <taxon>Spirochaetaceae</taxon>
        <taxon>Oceanispirochaeta</taxon>
    </lineage>
</organism>
<dbReference type="PROSITE" id="PS50887">
    <property type="entry name" value="GGDEF"/>
    <property type="match status" value="1"/>
</dbReference>
<dbReference type="FunFam" id="3.30.70.270:FF:000001">
    <property type="entry name" value="Diguanylate cyclase domain protein"/>
    <property type="match status" value="1"/>
</dbReference>
<dbReference type="GO" id="GO:1902201">
    <property type="term" value="P:negative regulation of bacterial-type flagellum-dependent cell motility"/>
    <property type="evidence" value="ECO:0007669"/>
    <property type="project" value="TreeGrafter"/>
</dbReference>
<proteinExistence type="predicted"/>
<dbReference type="AlphaFoldDB" id="A0A5C1QNY3"/>
<dbReference type="Pfam" id="PF07495">
    <property type="entry name" value="Y_Y_Y"/>
    <property type="match status" value="1"/>
</dbReference>
<dbReference type="InterPro" id="IPR050469">
    <property type="entry name" value="Diguanylate_Cyclase"/>
</dbReference>
<keyword evidence="3" id="KW-0812">Transmembrane</keyword>
<keyword evidence="3" id="KW-1133">Transmembrane helix</keyword>
<evidence type="ECO:0000313" key="6">
    <source>
        <dbReference type="Proteomes" id="UP000324209"/>
    </source>
</evidence>
<dbReference type="Proteomes" id="UP000324209">
    <property type="component" value="Chromosome"/>
</dbReference>
<dbReference type="Gene3D" id="2.60.40.10">
    <property type="entry name" value="Immunoglobulins"/>
    <property type="match status" value="1"/>
</dbReference>
<dbReference type="Gene3D" id="3.30.70.270">
    <property type="match status" value="1"/>
</dbReference>
<dbReference type="InterPro" id="IPR015943">
    <property type="entry name" value="WD40/YVTN_repeat-like_dom_sf"/>
</dbReference>
<dbReference type="SMART" id="SM00267">
    <property type="entry name" value="GGDEF"/>
    <property type="match status" value="1"/>
</dbReference>
<dbReference type="GO" id="GO:0005886">
    <property type="term" value="C:plasma membrane"/>
    <property type="evidence" value="ECO:0007669"/>
    <property type="project" value="TreeGrafter"/>
</dbReference>
<dbReference type="OrthoDB" id="9813394at2"/>
<dbReference type="PANTHER" id="PTHR45138:SF9">
    <property type="entry name" value="DIGUANYLATE CYCLASE DGCM-RELATED"/>
    <property type="match status" value="1"/>
</dbReference>
<feature type="domain" description="GGDEF" evidence="4">
    <location>
        <begin position="896"/>
        <end position="1033"/>
    </location>
</feature>
<dbReference type="GO" id="GO:0052621">
    <property type="term" value="F:diguanylate cyclase activity"/>
    <property type="evidence" value="ECO:0007669"/>
    <property type="project" value="UniProtKB-EC"/>
</dbReference>
<dbReference type="SUPFAM" id="SSF55073">
    <property type="entry name" value="Nucleotide cyclase"/>
    <property type="match status" value="1"/>
</dbReference>
<evidence type="ECO:0000256" key="3">
    <source>
        <dbReference type="SAM" id="Phobius"/>
    </source>
</evidence>
<sequence>MPESPRNCQKADTREIGKEVGSILSRKHFISLILFFLVQLIPLGANSIIFDHITQKDGLANNGVSGIVQDKRGYLWFGTQNGLSRYDGKVFLNYEHNPFEKNSLPHNLVQTLYLDPIDPYLWIGTYEGLSRFNLETEEFFNFSSYENKAGDVLSNEVVTSIVRDEQGVLWAGTLNGLNRIDPVSLDIRSYFHNELDEGSLLHNTIRSLYVDTRGRLWVGSYGGLDLYQPETDSFGHFRAEEGNPQSLPSPFVMSICQTDDFNLWVGTWDGGVSLLDPLSGAILEHIRFEGNTYLLSADPSGDLWIGTWGDGLYRWSASSKELIHHEVDSDDPYKLNHGIIYSFLRDRGGVYWIGTNGRGVNKLNPQKKDFRYISHTLNDPLSLPEDKIRDILIDSQGRFWIATYSEGLWRFEGDKRDWKVQHWMPDTENPWSLSHFNVATVIEDSQGRFWVGSLGGLDRYNPKTNDFDRVSLLGYGTIAGDEPIVDAITEDVDGTFWIGTNGSGIIHWSKSDGVLDVFSYSTENPRLSNNLVFSQLLDSRGTFWVGTNMGLNRYDREKGQFDFFYHNLDDMTSLSNNVITDILEDSLGRIWVGTGGGGINLLNPGTDTFSHFTRLEGLSSNHVQAMEEDGQGRIWISTISGVSVLNPTNGSILNIDESDGIIVDQMDNSSTVDQDGYIYFGSSEGVLRFDSAILYDNPHPPALWMNEVKVMGEPYPFLEALITGEPLVLNWEQSFISFEFAALDFTSPAQNQYRYKLEGLDRQWVFSGHRNFAAYQNLPPGHYVFHVQGSNNDGVWNETSLRLPLYVKAPPWKQRWFFLLYIAGAVMAVFLISNLQANVMLKRKLNSVKSSHDHLQVINTNLEKLAWIDGLTGLSNRRYFDLSMNNLWHLAIRENKIITLLMIDVDHFKAYNDFYGHQMGDEALRTTGRLIRSVMKRDTDAVCRYGGEEFTVLLFDTNIQEGEALCDSLLEKFREEKIPHEGSSVAPYLTISIGISGFTPGISHEPSQLVDESDKALYEAKNRGRNQYVVFSGRSKDSIES</sequence>
<dbReference type="EC" id="2.7.7.65" evidence="1"/>
<dbReference type="GO" id="GO:0043709">
    <property type="term" value="P:cell adhesion involved in single-species biofilm formation"/>
    <property type="evidence" value="ECO:0007669"/>
    <property type="project" value="TreeGrafter"/>
</dbReference>
<dbReference type="KEGG" id="ock:EXM22_15815"/>
<protein>
    <recommendedName>
        <fullName evidence="1">diguanylate cyclase</fullName>
        <ecNumber evidence="1">2.7.7.65</ecNumber>
    </recommendedName>
</protein>
<dbReference type="InterPro" id="IPR000160">
    <property type="entry name" value="GGDEF_dom"/>
</dbReference>
<dbReference type="Pfam" id="PF07494">
    <property type="entry name" value="Reg_prop"/>
    <property type="match status" value="6"/>
</dbReference>